<dbReference type="Proteomes" id="UP000008178">
    <property type="component" value="Chromosome"/>
</dbReference>
<dbReference type="PROSITE" id="PS00194">
    <property type="entry name" value="THIOREDOXIN_1"/>
    <property type="match status" value="1"/>
</dbReference>
<dbReference type="GO" id="GO:0005737">
    <property type="term" value="C:cytoplasm"/>
    <property type="evidence" value="ECO:0007669"/>
    <property type="project" value="TreeGrafter"/>
</dbReference>
<dbReference type="EMBL" id="CP003040">
    <property type="protein sequence ID" value="AEN96902.1"/>
    <property type="molecule type" value="Genomic_DNA"/>
</dbReference>
<evidence type="ECO:0000256" key="4">
    <source>
        <dbReference type="ARBA" id="ARBA00022982"/>
    </source>
</evidence>
<dbReference type="STRING" id="585394.RHOM_08955"/>
<dbReference type="PANTHER" id="PTHR45663:SF11">
    <property type="entry name" value="GEO12009P1"/>
    <property type="match status" value="1"/>
</dbReference>
<dbReference type="HOGENOM" id="CLU_090389_10_2_9"/>
<dbReference type="PROSITE" id="PS51352">
    <property type="entry name" value="THIOREDOXIN_2"/>
    <property type="match status" value="1"/>
</dbReference>
<dbReference type="NCBIfam" id="TIGR01068">
    <property type="entry name" value="thioredoxin"/>
    <property type="match status" value="1"/>
</dbReference>
<accession>G2SWY8</accession>
<organism evidence="9 10">
    <name type="scientific">Roseburia hominis (strain DSM 16839 / JCM 17582 / NCIMB 14029 / A2-183)</name>
    <dbReference type="NCBI Taxonomy" id="585394"/>
    <lineage>
        <taxon>Bacteria</taxon>
        <taxon>Bacillati</taxon>
        <taxon>Bacillota</taxon>
        <taxon>Clostridia</taxon>
        <taxon>Lachnospirales</taxon>
        <taxon>Lachnospiraceae</taxon>
        <taxon>Roseburia</taxon>
    </lineage>
</organism>
<keyword evidence="10" id="KW-1185">Reference proteome</keyword>
<evidence type="ECO:0000256" key="5">
    <source>
        <dbReference type="ARBA" id="ARBA00023157"/>
    </source>
</evidence>
<keyword evidence="3" id="KW-0813">Transport</keyword>
<dbReference type="GO" id="GO:0015035">
    <property type="term" value="F:protein-disulfide reductase activity"/>
    <property type="evidence" value="ECO:0007669"/>
    <property type="project" value="UniProtKB-UniRule"/>
</dbReference>
<dbReference type="Pfam" id="PF00085">
    <property type="entry name" value="Thioredoxin"/>
    <property type="match status" value="1"/>
</dbReference>
<dbReference type="InterPro" id="IPR036249">
    <property type="entry name" value="Thioredoxin-like_sf"/>
</dbReference>
<dbReference type="PRINTS" id="PR00421">
    <property type="entry name" value="THIOREDOXIN"/>
</dbReference>
<dbReference type="eggNOG" id="COG3118">
    <property type="taxonomic scope" value="Bacteria"/>
</dbReference>
<protein>
    <recommendedName>
        <fullName evidence="2 7">Thioredoxin</fullName>
    </recommendedName>
</protein>
<dbReference type="AlphaFoldDB" id="G2SWY8"/>
<dbReference type="KEGG" id="rho:RHOM_08955"/>
<feature type="domain" description="Thioredoxin" evidence="8">
    <location>
        <begin position="13"/>
        <end position="128"/>
    </location>
</feature>
<name>G2SWY8_ROSHA</name>
<reference evidence="9 10" key="1">
    <citation type="journal article" date="2015" name="Genome Announc.">
        <title>Complete genome sequence of the human gut symbiont Roseburia hominis.</title>
        <authorList>
            <person name="Travis A.J."/>
            <person name="Kelly D."/>
            <person name="Flint H.J."/>
            <person name="Aminov R.I."/>
        </authorList>
    </citation>
    <scope>NUCLEOTIDE SEQUENCE [LARGE SCALE GENOMIC DNA]</scope>
    <source>
        <strain evidence="10">DSM 16839 / JCM 17582 / NCIMB 14029 / A2-183</strain>
    </source>
</reference>
<evidence type="ECO:0000256" key="1">
    <source>
        <dbReference type="ARBA" id="ARBA00008987"/>
    </source>
</evidence>
<evidence type="ECO:0000259" key="8">
    <source>
        <dbReference type="PROSITE" id="PS51352"/>
    </source>
</evidence>
<sequence>MCQSSCRQKTVPAECTERKQNMAVVTITNENFEDEVLAAKVPVILDFWAEWCGPCKMQSPVFEALSEELAGKVKFGSVNVDEQAALALKYQVMSIPMLVVMQYGIFKKKAIGLQTREEILDLLACCEAE</sequence>
<evidence type="ECO:0000256" key="2">
    <source>
        <dbReference type="ARBA" id="ARBA00020570"/>
    </source>
</evidence>
<dbReference type="FunFam" id="3.40.30.10:FF:000001">
    <property type="entry name" value="Thioredoxin"/>
    <property type="match status" value="1"/>
</dbReference>
<proteinExistence type="inferred from homology"/>
<keyword evidence="5" id="KW-1015">Disulfide bond</keyword>
<evidence type="ECO:0000313" key="9">
    <source>
        <dbReference type="EMBL" id="AEN96902.1"/>
    </source>
</evidence>
<gene>
    <name evidence="9" type="ordered locus">RHOM_08955</name>
</gene>
<evidence type="ECO:0000256" key="6">
    <source>
        <dbReference type="ARBA" id="ARBA00023284"/>
    </source>
</evidence>
<dbReference type="CDD" id="cd02947">
    <property type="entry name" value="TRX_family"/>
    <property type="match status" value="1"/>
</dbReference>
<dbReference type="InterPro" id="IPR017937">
    <property type="entry name" value="Thioredoxin_CS"/>
</dbReference>
<comment type="similarity">
    <text evidence="1">Belongs to the thioredoxin family.</text>
</comment>
<evidence type="ECO:0000256" key="7">
    <source>
        <dbReference type="NCBIfam" id="TIGR01068"/>
    </source>
</evidence>
<evidence type="ECO:0000256" key="3">
    <source>
        <dbReference type="ARBA" id="ARBA00022448"/>
    </source>
</evidence>
<dbReference type="InterPro" id="IPR013766">
    <property type="entry name" value="Thioredoxin_domain"/>
</dbReference>
<keyword evidence="4" id="KW-0249">Electron transport</keyword>
<evidence type="ECO:0000313" key="10">
    <source>
        <dbReference type="Proteomes" id="UP000008178"/>
    </source>
</evidence>
<keyword evidence="6" id="KW-0676">Redox-active center</keyword>
<dbReference type="Gene3D" id="3.40.30.10">
    <property type="entry name" value="Glutaredoxin"/>
    <property type="match status" value="1"/>
</dbReference>
<dbReference type="SUPFAM" id="SSF52833">
    <property type="entry name" value="Thioredoxin-like"/>
    <property type="match status" value="1"/>
</dbReference>
<dbReference type="InterPro" id="IPR005746">
    <property type="entry name" value="Thioredoxin"/>
</dbReference>
<dbReference type="PANTHER" id="PTHR45663">
    <property type="entry name" value="GEO12009P1"/>
    <property type="match status" value="1"/>
</dbReference>